<dbReference type="AlphaFoldDB" id="A0A9D7SS44"/>
<dbReference type="Proteomes" id="UP000808337">
    <property type="component" value="Unassembled WGS sequence"/>
</dbReference>
<evidence type="ECO:0000256" key="1">
    <source>
        <dbReference type="SAM" id="SignalP"/>
    </source>
</evidence>
<sequence>MKKVFPISFFLFFTLTGMAQNVGIGTTTPGAKLEVVGGVKISDSLNIGNQVRIMSGTLTSNTNAGDGGTHPFGEYHRDNAIQAWASVNASGSLFASYGVVSPLTHVTGEYTFTLQVGAIDNTRLAIVAIPEIDAPPISAAAARLISVNTINGTTFKVYITNGNYVLTDNDFMVIVTGR</sequence>
<organism evidence="2 3">
    <name type="scientific">Candidatus Opimibacter skivensis</name>
    <dbReference type="NCBI Taxonomy" id="2982028"/>
    <lineage>
        <taxon>Bacteria</taxon>
        <taxon>Pseudomonadati</taxon>
        <taxon>Bacteroidota</taxon>
        <taxon>Saprospiria</taxon>
        <taxon>Saprospirales</taxon>
        <taxon>Saprospiraceae</taxon>
        <taxon>Candidatus Opimibacter</taxon>
    </lineage>
</organism>
<name>A0A9D7SS44_9BACT</name>
<proteinExistence type="predicted"/>
<keyword evidence="1" id="KW-0732">Signal</keyword>
<evidence type="ECO:0000313" key="2">
    <source>
        <dbReference type="EMBL" id="MBK9982067.1"/>
    </source>
</evidence>
<reference evidence="2 3" key="1">
    <citation type="submission" date="2020-10" db="EMBL/GenBank/DDBJ databases">
        <title>Connecting structure to function with the recovery of over 1000 high-quality activated sludge metagenome-assembled genomes encoding full-length rRNA genes using long-read sequencing.</title>
        <authorList>
            <person name="Singleton C.M."/>
            <person name="Petriglieri F."/>
            <person name="Kristensen J.M."/>
            <person name="Kirkegaard R.H."/>
            <person name="Michaelsen T.Y."/>
            <person name="Andersen M.H."/>
            <person name="Karst S.M."/>
            <person name="Dueholm M.S."/>
            <person name="Nielsen P.H."/>
            <person name="Albertsen M."/>
        </authorList>
    </citation>
    <scope>NUCLEOTIDE SEQUENCE [LARGE SCALE GENOMIC DNA]</scope>
    <source>
        <strain evidence="2">Ribe_18-Q3-R11-54_MAXAC.273</strain>
    </source>
</reference>
<dbReference type="EMBL" id="JADKGY010000001">
    <property type="protein sequence ID" value="MBK9982067.1"/>
    <property type="molecule type" value="Genomic_DNA"/>
</dbReference>
<evidence type="ECO:0000313" key="3">
    <source>
        <dbReference type="Proteomes" id="UP000808337"/>
    </source>
</evidence>
<gene>
    <name evidence="2" type="ORF">IPP15_06500</name>
</gene>
<feature type="signal peptide" evidence="1">
    <location>
        <begin position="1"/>
        <end position="19"/>
    </location>
</feature>
<accession>A0A9D7SS44</accession>
<feature type="chain" id="PRO_5039546491" evidence="1">
    <location>
        <begin position="20"/>
        <end position="178"/>
    </location>
</feature>
<protein>
    <submittedName>
        <fullName evidence="2">Uncharacterized protein</fullName>
    </submittedName>
</protein>
<comment type="caution">
    <text evidence="2">The sequence shown here is derived from an EMBL/GenBank/DDBJ whole genome shotgun (WGS) entry which is preliminary data.</text>
</comment>